<evidence type="ECO:0000313" key="1">
    <source>
        <dbReference type="EnsemblPlants" id="AVESA.00010b.r2.1AG0038840.1.CDS"/>
    </source>
</evidence>
<dbReference type="EnsemblPlants" id="AVESA.00010b.r2.1AG0038840.1">
    <property type="protein sequence ID" value="AVESA.00010b.r2.1AG0038840.1.CDS"/>
    <property type="gene ID" value="AVESA.00010b.r2.1AG0038840"/>
</dbReference>
<evidence type="ECO:0000313" key="2">
    <source>
        <dbReference type="Proteomes" id="UP001732700"/>
    </source>
</evidence>
<proteinExistence type="predicted"/>
<reference evidence="1" key="2">
    <citation type="submission" date="2025-09" db="UniProtKB">
        <authorList>
            <consortium name="EnsemblPlants"/>
        </authorList>
    </citation>
    <scope>IDENTIFICATION</scope>
</reference>
<keyword evidence="2" id="KW-1185">Reference proteome</keyword>
<protein>
    <submittedName>
        <fullName evidence="1">Uncharacterized protein</fullName>
    </submittedName>
</protein>
<reference evidence="1" key="1">
    <citation type="submission" date="2021-05" db="EMBL/GenBank/DDBJ databases">
        <authorList>
            <person name="Scholz U."/>
            <person name="Mascher M."/>
            <person name="Fiebig A."/>
        </authorList>
    </citation>
    <scope>NUCLEOTIDE SEQUENCE [LARGE SCALE GENOMIC DNA]</scope>
</reference>
<name>A0ACD5TE90_AVESA</name>
<accession>A0ACD5TE90</accession>
<dbReference type="Proteomes" id="UP001732700">
    <property type="component" value="Chromosome 1A"/>
</dbReference>
<organism evidence="1 2">
    <name type="scientific">Avena sativa</name>
    <name type="common">Oat</name>
    <dbReference type="NCBI Taxonomy" id="4498"/>
    <lineage>
        <taxon>Eukaryota</taxon>
        <taxon>Viridiplantae</taxon>
        <taxon>Streptophyta</taxon>
        <taxon>Embryophyta</taxon>
        <taxon>Tracheophyta</taxon>
        <taxon>Spermatophyta</taxon>
        <taxon>Magnoliopsida</taxon>
        <taxon>Liliopsida</taxon>
        <taxon>Poales</taxon>
        <taxon>Poaceae</taxon>
        <taxon>BOP clade</taxon>
        <taxon>Pooideae</taxon>
        <taxon>Poodae</taxon>
        <taxon>Poeae</taxon>
        <taxon>Poeae Chloroplast Group 1 (Aveneae type)</taxon>
        <taxon>Aveninae</taxon>
        <taxon>Avena</taxon>
    </lineage>
</organism>
<sequence>MKMDGSWKGKGCERCKEWQEHYYWEHMDVDKIRFFKLMTGDFQQRIRIPDKFASNFIRQMDIAEGLDLKAPSGETWRVGVSKVADEMFLGSGWGDFAKAQELQENDLLLFTCSGRSSFEVLIFDASGCEKLSPPFSGRMCKHFDAMVMGQQVELYSPSVDHDSDDDTSVPSQLVCSPHKASTSRKYSVKSKPRKQFSESPSSSSCDVKLESTEEEEESDRDRQTDPDDYYYSKAAGELTGDERQEIIGLASTGPGNPAFVTVLKRTHLQRKNNFLIIPFKFAADHLQRRPPEVLLYRPSREEEWRVRYYHSRHTRGFNCQGWVRFVRDNGLRKGDVCVFELIKGAKRKSDAATTTMAVHVARRRKKDERFLTVG</sequence>